<reference evidence="2 3" key="1">
    <citation type="submission" date="2017-01" db="EMBL/GenBank/DDBJ databases">
        <title>Whole-Genome Shotgun Sequencing of Two beta-Proteobacterial Species in Search of the Bulgecin Biosynthetic Cluster.</title>
        <authorList>
            <person name="Horsman M.E."/>
            <person name="Marous D.R."/>
            <person name="Li R."/>
            <person name="Oliver R.A."/>
            <person name="Byun B."/>
            <person name="Emrich S.J."/>
            <person name="Boggess B."/>
            <person name="Townsend C.A."/>
            <person name="Mobashery S."/>
        </authorList>
    </citation>
    <scope>NUCLEOTIDE SEQUENCE [LARGE SCALE GENOMIC DNA]</scope>
    <source>
        <strain evidence="2 3">ATCC 31433</strain>
    </source>
</reference>
<dbReference type="Pfam" id="PF13006">
    <property type="entry name" value="Nterm_IS4"/>
    <property type="match status" value="1"/>
</dbReference>
<sequence>MGKEGVDLALPNEAVPFVTKSAVAQARQRVCEAPLAWLFERTAWAVDHAGRGTPYLQGIESVGDGRHLTAHGRQPGQS</sequence>
<accession>A0A2A4FNJ2</accession>
<protein>
    <recommendedName>
        <fullName evidence="1">Transposase IS4 N-terminal domain-containing protein</fullName>
    </recommendedName>
</protein>
<name>A0A2A4FNJ2_9BURK</name>
<proteinExistence type="predicted"/>
<dbReference type="Proteomes" id="UP000217994">
    <property type="component" value="Unassembled WGS sequence"/>
</dbReference>
<organism evidence="2 3">
    <name type="scientific">Burkholderia ubonensis subsp. mesacidophila</name>
    <dbReference type="NCBI Taxonomy" id="265293"/>
    <lineage>
        <taxon>Bacteria</taxon>
        <taxon>Pseudomonadati</taxon>
        <taxon>Pseudomonadota</taxon>
        <taxon>Betaproteobacteria</taxon>
        <taxon>Burkholderiales</taxon>
        <taxon>Burkholderiaceae</taxon>
        <taxon>Burkholderia</taxon>
        <taxon>Burkholderia cepacia complex</taxon>
    </lineage>
</organism>
<dbReference type="InterPro" id="IPR024473">
    <property type="entry name" value="Transposases_IS4_N"/>
</dbReference>
<comment type="caution">
    <text evidence="2">The sequence shown here is derived from an EMBL/GenBank/DDBJ whole genome shotgun (WGS) entry which is preliminary data.</text>
</comment>
<dbReference type="AlphaFoldDB" id="A0A2A4FNJ2"/>
<evidence type="ECO:0000259" key="1">
    <source>
        <dbReference type="Pfam" id="PF13006"/>
    </source>
</evidence>
<evidence type="ECO:0000313" key="2">
    <source>
        <dbReference type="EMBL" id="PCE33929.1"/>
    </source>
</evidence>
<feature type="domain" description="Transposase IS4 N-terminal" evidence="1">
    <location>
        <begin position="7"/>
        <end position="40"/>
    </location>
</feature>
<dbReference type="EMBL" id="MTZU01000008">
    <property type="protein sequence ID" value="PCE33929.1"/>
    <property type="molecule type" value="Genomic_DNA"/>
</dbReference>
<evidence type="ECO:0000313" key="3">
    <source>
        <dbReference type="Proteomes" id="UP000217994"/>
    </source>
</evidence>
<gene>
    <name evidence="2" type="ORF">BZL54_02715</name>
</gene>